<protein>
    <submittedName>
        <fullName evidence="1">Uncharacterized protein</fullName>
    </submittedName>
</protein>
<dbReference type="AlphaFoldDB" id="A0A0A9GIE5"/>
<dbReference type="EMBL" id="GBRH01173001">
    <property type="protein sequence ID" value="JAE24895.1"/>
    <property type="molecule type" value="Transcribed_RNA"/>
</dbReference>
<organism evidence="1">
    <name type="scientific">Arundo donax</name>
    <name type="common">Giant reed</name>
    <name type="synonym">Donax arundinaceus</name>
    <dbReference type="NCBI Taxonomy" id="35708"/>
    <lineage>
        <taxon>Eukaryota</taxon>
        <taxon>Viridiplantae</taxon>
        <taxon>Streptophyta</taxon>
        <taxon>Embryophyta</taxon>
        <taxon>Tracheophyta</taxon>
        <taxon>Spermatophyta</taxon>
        <taxon>Magnoliopsida</taxon>
        <taxon>Liliopsida</taxon>
        <taxon>Poales</taxon>
        <taxon>Poaceae</taxon>
        <taxon>PACMAD clade</taxon>
        <taxon>Arundinoideae</taxon>
        <taxon>Arundineae</taxon>
        <taxon>Arundo</taxon>
    </lineage>
</organism>
<reference evidence="1" key="2">
    <citation type="journal article" date="2015" name="Data Brief">
        <title>Shoot transcriptome of the giant reed, Arundo donax.</title>
        <authorList>
            <person name="Barrero R.A."/>
            <person name="Guerrero F.D."/>
            <person name="Moolhuijzen P."/>
            <person name="Goolsby J.A."/>
            <person name="Tidwell J."/>
            <person name="Bellgard S.E."/>
            <person name="Bellgard M.I."/>
        </authorList>
    </citation>
    <scope>NUCLEOTIDE SEQUENCE</scope>
    <source>
        <tissue evidence="1">Shoot tissue taken approximately 20 cm above the soil surface</tissue>
    </source>
</reference>
<proteinExistence type="predicted"/>
<accession>A0A0A9GIE5</accession>
<evidence type="ECO:0000313" key="1">
    <source>
        <dbReference type="EMBL" id="JAE24895.1"/>
    </source>
</evidence>
<sequence length="27" mass="3071">MSRQIVLKRLLLPQVASLSFSLAWLIS</sequence>
<reference evidence="1" key="1">
    <citation type="submission" date="2014-09" db="EMBL/GenBank/DDBJ databases">
        <authorList>
            <person name="Magalhaes I.L.F."/>
            <person name="Oliveira U."/>
            <person name="Santos F.R."/>
            <person name="Vidigal T.H.D.A."/>
            <person name="Brescovit A.D."/>
            <person name="Santos A.J."/>
        </authorList>
    </citation>
    <scope>NUCLEOTIDE SEQUENCE</scope>
    <source>
        <tissue evidence="1">Shoot tissue taken approximately 20 cm above the soil surface</tissue>
    </source>
</reference>
<name>A0A0A9GIE5_ARUDO</name>